<comment type="subcellular location">
    <subcellularLocation>
        <location evidence="1">Cell membrane</location>
        <topology evidence="1">Multi-pass membrane protein</topology>
    </subcellularLocation>
</comment>
<keyword evidence="3" id="KW-0328">Glycosyltransferase</keyword>
<feature type="transmembrane region" description="Helical" evidence="9">
    <location>
        <begin position="111"/>
        <end position="130"/>
    </location>
</feature>
<dbReference type="AlphaFoldDB" id="A0A810MZH9"/>
<dbReference type="PANTHER" id="PTHR33908:SF3">
    <property type="entry name" value="UNDECAPRENYL PHOSPHATE-ALPHA-4-AMINO-4-DEOXY-L-ARABINOSE ARABINOSYL TRANSFERASE"/>
    <property type="match status" value="1"/>
</dbReference>
<accession>A0A810MZH9</accession>
<dbReference type="InterPro" id="IPR038731">
    <property type="entry name" value="RgtA/B/C-like"/>
</dbReference>
<keyword evidence="5 9" id="KW-0812">Transmembrane</keyword>
<proteinExistence type="predicted"/>
<feature type="domain" description="Glycosyltransferase RgtA/B/C/D-like" evidence="10">
    <location>
        <begin position="45"/>
        <end position="192"/>
    </location>
</feature>
<evidence type="ECO:0000256" key="2">
    <source>
        <dbReference type="ARBA" id="ARBA00022475"/>
    </source>
</evidence>
<keyword evidence="7 9" id="KW-0472">Membrane</keyword>
<evidence type="ECO:0000256" key="1">
    <source>
        <dbReference type="ARBA" id="ARBA00004651"/>
    </source>
</evidence>
<protein>
    <recommendedName>
        <fullName evidence="10">Glycosyltransferase RgtA/B/C/D-like domain-containing protein</fullName>
    </recommendedName>
</protein>
<evidence type="ECO:0000256" key="3">
    <source>
        <dbReference type="ARBA" id="ARBA00022676"/>
    </source>
</evidence>
<dbReference type="Pfam" id="PF13231">
    <property type="entry name" value="PMT_2"/>
    <property type="match status" value="1"/>
</dbReference>
<keyword evidence="4" id="KW-0808">Transferase</keyword>
<feature type="transmembrane region" description="Helical" evidence="9">
    <location>
        <begin position="221"/>
        <end position="247"/>
    </location>
</feature>
<dbReference type="GO" id="GO:0010041">
    <property type="term" value="P:response to iron(III) ion"/>
    <property type="evidence" value="ECO:0007669"/>
    <property type="project" value="TreeGrafter"/>
</dbReference>
<evidence type="ECO:0000256" key="7">
    <source>
        <dbReference type="ARBA" id="ARBA00023136"/>
    </source>
</evidence>
<dbReference type="InterPro" id="IPR050297">
    <property type="entry name" value="LipidA_mod_glycosyltrf_83"/>
</dbReference>
<dbReference type="Proteomes" id="UP000680866">
    <property type="component" value="Chromosome"/>
</dbReference>
<evidence type="ECO:0000259" key="10">
    <source>
        <dbReference type="Pfam" id="PF13231"/>
    </source>
</evidence>
<evidence type="ECO:0000313" key="12">
    <source>
        <dbReference type="Proteomes" id="UP000680866"/>
    </source>
</evidence>
<feature type="transmembrane region" description="Helical" evidence="9">
    <location>
        <begin position="182"/>
        <end position="201"/>
    </location>
</feature>
<dbReference type="GO" id="GO:0005886">
    <property type="term" value="C:plasma membrane"/>
    <property type="evidence" value="ECO:0007669"/>
    <property type="project" value="UniProtKB-SubCell"/>
</dbReference>
<keyword evidence="12" id="KW-1185">Reference proteome</keyword>
<sequence>MTLVQIGRPQPWRDELATWSAATRDLPDLLRMARTVDASATPYYLLMHFWTAVFGDSPTALRLPSALAMATAAGLTAVLGSRLFGPRAGLLAGLLFAVAPSTSRYGQEARPYALVTMLALLTTLLLTRALDRPTWRRWLAYGLAVTGLGLCHLVALTLLAGHAVAVLLALRRTRDRRLLRWPVALLPAAVAITPLVLLGGGQHQRQLAWVGRPDLGELVRFPGGVTGAAAVGGALAVLAALGFAGLLTRPGTGDGTAPPTPTDTAPAGGAGDHPDRPDRLGRRGWALVLGACVLLPAAGLFVAGLVTPLWVPRYLVFTVPFAGLLAATALVTVRLRAALSVVAVVAVLGGPEQAGVRRTHEWPRSRPVDYAGAARIVDAGARAGDGIVYSPRDGWRFLDLALAYHLRAGRPDDLLAVRDPVRAGSLWADECPDPAACLAPAGRVWLLLSGEHGADPLAAVPEPKAGALRAGFTVERIWTVDGLTITLLVPPAR</sequence>
<organism evidence="11 12">
    <name type="scientific">Polymorphospora rubra</name>
    <dbReference type="NCBI Taxonomy" id="338584"/>
    <lineage>
        <taxon>Bacteria</taxon>
        <taxon>Bacillati</taxon>
        <taxon>Actinomycetota</taxon>
        <taxon>Actinomycetes</taxon>
        <taxon>Micromonosporales</taxon>
        <taxon>Micromonosporaceae</taxon>
        <taxon>Polymorphospora</taxon>
    </lineage>
</organism>
<evidence type="ECO:0000256" key="5">
    <source>
        <dbReference type="ARBA" id="ARBA00022692"/>
    </source>
</evidence>
<dbReference type="RefSeq" id="WP_425518026.1">
    <property type="nucleotide sequence ID" value="NZ_AP023359.1"/>
</dbReference>
<evidence type="ECO:0000256" key="8">
    <source>
        <dbReference type="SAM" id="MobiDB-lite"/>
    </source>
</evidence>
<dbReference type="GO" id="GO:0016763">
    <property type="term" value="F:pentosyltransferase activity"/>
    <property type="evidence" value="ECO:0007669"/>
    <property type="project" value="TreeGrafter"/>
</dbReference>
<feature type="compositionally biased region" description="Low complexity" evidence="8">
    <location>
        <begin position="251"/>
        <end position="267"/>
    </location>
</feature>
<name>A0A810MZH9_9ACTN</name>
<dbReference type="GO" id="GO:0009103">
    <property type="term" value="P:lipopolysaccharide biosynthetic process"/>
    <property type="evidence" value="ECO:0007669"/>
    <property type="project" value="UniProtKB-ARBA"/>
</dbReference>
<evidence type="ECO:0000256" key="9">
    <source>
        <dbReference type="SAM" id="Phobius"/>
    </source>
</evidence>
<feature type="transmembrane region" description="Helical" evidence="9">
    <location>
        <begin position="285"/>
        <end position="311"/>
    </location>
</feature>
<feature type="region of interest" description="Disordered" evidence="8">
    <location>
        <begin position="251"/>
        <end position="276"/>
    </location>
</feature>
<feature type="transmembrane region" description="Helical" evidence="9">
    <location>
        <begin position="142"/>
        <end position="170"/>
    </location>
</feature>
<dbReference type="EMBL" id="AP023359">
    <property type="protein sequence ID" value="BCJ66537.1"/>
    <property type="molecule type" value="Genomic_DNA"/>
</dbReference>
<gene>
    <name evidence="11" type="ORF">Prubr_35580</name>
</gene>
<evidence type="ECO:0000256" key="6">
    <source>
        <dbReference type="ARBA" id="ARBA00022989"/>
    </source>
</evidence>
<reference evidence="11" key="1">
    <citation type="submission" date="2020-08" db="EMBL/GenBank/DDBJ databases">
        <title>Whole genome shotgun sequence of Polymorphospora rubra NBRC 101157.</title>
        <authorList>
            <person name="Komaki H."/>
            <person name="Tamura T."/>
        </authorList>
    </citation>
    <scope>NUCLEOTIDE SEQUENCE</scope>
    <source>
        <strain evidence="11">NBRC 101157</strain>
    </source>
</reference>
<keyword evidence="2" id="KW-1003">Cell membrane</keyword>
<evidence type="ECO:0000313" key="11">
    <source>
        <dbReference type="EMBL" id="BCJ66537.1"/>
    </source>
</evidence>
<dbReference type="KEGG" id="pry:Prubr_35580"/>
<keyword evidence="6 9" id="KW-1133">Transmembrane helix</keyword>
<dbReference type="PANTHER" id="PTHR33908">
    <property type="entry name" value="MANNOSYLTRANSFERASE YKCB-RELATED"/>
    <property type="match status" value="1"/>
</dbReference>
<evidence type="ECO:0000256" key="4">
    <source>
        <dbReference type="ARBA" id="ARBA00022679"/>
    </source>
</evidence>